<evidence type="ECO:0000313" key="7">
    <source>
        <dbReference type="Proteomes" id="UP000515150"/>
    </source>
</evidence>
<evidence type="ECO:0000256" key="1">
    <source>
        <dbReference type="ARBA" id="ARBA00006787"/>
    </source>
</evidence>
<dbReference type="Proteomes" id="UP000515150">
    <property type="component" value="Chromosome 4"/>
</dbReference>
<dbReference type="GO" id="GO:0042574">
    <property type="term" value="P:retinal metabolic process"/>
    <property type="evidence" value="ECO:0007669"/>
    <property type="project" value="TreeGrafter"/>
</dbReference>
<accession>A0A6P7M2Y2</accession>
<dbReference type="PANTHER" id="PTHR10543:SF110">
    <property type="entry name" value="BETA-CAROTENE 15,15'-MONOOXYGENASE 1"/>
    <property type="match status" value="1"/>
</dbReference>
<dbReference type="AlphaFoldDB" id="A0A6P7M2Y2"/>
<dbReference type="GO" id="GO:0016121">
    <property type="term" value="P:carotene catabolic process"/>
    <property type="evidence" value="ECO:0007669"/>
    <property type="project" value="TreeGrafter"/>
</dbReference>
<dbReference type="PANTHER" id="PTHR10543">
    <property type="entry name" value="BETA-CAROTENE DIOXYGENASE"/>
    <property type="match status" value="1"/>
</dbReference>
<dbReference type="GO" id="GO:0046872">
    <property type="term" value="F:metal ion binding"/>
    <property type="evidence" value="ECO:0007669"/>
    <property type="project" value="UniProtKB-KW"/>
</dbReference>
<feature type="region of interest" description="Disordered" evidence="6">
    <location>
        <begin position="1"/>
        <end position="20"/>
    </location>
</feature>
<dbReference type="GO" id="GO:0010436">
    <property type="term" value="F:carotenoid dioxygenase activity"/>
    <property type="evidence" value="ECO:0007669"/>
    <property type="project" value="TreeGrafter"/>
</dbReference>
<feature type="binding site" evidence="4">
    <location>
        <position position="333"/>
    </location>
    <ligand>
        <name>Fe cation</name>
        <dbReference type="ChEBI" id="CHEBI:24875"/>
        <note>catalytic</note>
    </ligand>
</feature>
<dbReference type="Pfam" id="PF03055">
    <property type="entry name" value="RPE65"/>
    <property type="match status" value="1"/>
</dbReference>
<feature type="compositionally biased region" description="Basic and acidic residues" evidence="6">
    <location>
        <begin position="7"/>
        <end position="20"/>
    </location>
</feature>
<dbReference type="OrthoDB" id="407010at2759"/>
<name>A0A6P7M2Y2_BETSP</name>
<comment type="cofactor">
    <cofactor evidence="4">
        <name>Fe(2+)</name>
        <dbReference type="ChEBI" id="CHEBI:29033"/>
    </cofactor>
    <text evidence="4">Binds 1 Fe(2+) ion per subunit.</text>
</comment>
<gene>
    <name evidence="8" type="primary">bco1</name>
</gene>
<feature type="binding site" evidence="4">
    <location>
        <position position="539"/>
    </location>
    <ligand>
        <name>Fe cation</name>
        <dbReference type="ChEBI" id="CHEBI:24875"/>
        <note>catalytic</note>
    </ligand>
</feature>
<keyword evidence="3 4" id="KW-0408">Iron</keyword>
<dbReference type="GeneID" id="114852864"/>
<comment type="similarity">
    <text evidence="1 5">Belongs to the carotenoid oxygenase family.</text>
</comment>
<keyword evidence="2 4" id="KW-0479">Metal-binding</keyword>
<evidence type="ECO:0000256" key="5">
    <source>
        <dbReference type="RuleBase" id="RU003799"/>
    </source>
</evidence>
<feature type="binding site" evidence="4">
    <location>
        <position position="172"/>
    </location>
    <ligand>
        <name>Fe cation</name>
        <dbReference type="ChEBI" id="CHEBI:24875"/>
        <note>catalytic</note>
    </ligand>
</feature>
<sequence>MFQDFPKNAEEAPEPAKAEVKGSIPGWLRGTLLRNGPGIFSVGTTSYNHWFDGLAIMHSFAFKDGEVTHRSRFLRSDTYNSNMSANSIVVSEMGTMAYPDPSKSLLTKAITLFNHTVPDFTDNGASNFIKYGDDYFATSETNYIRKIDPVTLETLDKVDYTKYLPVNLATSHPHYDGEGNAYNMGTSIAEKGKTKYVLFKVPAASEEDRAKNAPALSRVEVLATVPCRTLLSPSYYHSFGMSDHYFVLVEQPFRLDILKMATAYMRGVNWASCLKFSPEDNASVRYPRVRRSPLSAPPFERSPLPQTVIHLIDRRTGKEVETRYFAAPMVVYHHVNAFEDAGHVVVDVVAYDDSRLFDMFYLKRSPEAGGAGAPVFSRPSYRRFALPVRPDKGAAAGGDLVGLTYTTARAVKQKEGRLLCRAEVLGEDFDMPRINPGFSGRRHRFVYGSCIEESSSAVKIGKLDTETKELVYWYEDNCFPSEPVFIPRPNGESEDDGAVVSSVVTLSPDQPGFILVLDGRTLKEVARAHVNAELHKDMHGFFIPQEC</sequence>
<organism evidence="7 8">
    <name type="scientific">Betta splendens</name>
    <name type="common">Siamese fighting fish</name>
    <dbReference type="NCBI Taxonomy" id="158456"/>
    <lineage>
        <taxon>Eukaryota</taxon>
        <taxon>Metazoa</taxon>
        <taxon>Chordata</taxon>
        <taxon>Craniata</taxon>
        <taxon>Vertebrata</taxon>
        <taxon>Euteleostomi</taxon>
        <taxon>Actinopterygii</taxon>
        <taxon>Neopterygii</taxon>
        <taxon>Teleostei</taxon>
        <taxon>Neoteleostei</taxon>
        <taxon>Acanthomorphata</taxon>
        <taxon>Anabantaria</taxon>
        <taxon>Anabantiformes</taxon>
        <taxon>Anabantoidei</taxon>
        <taxon>Osphronemidae</taxon>
        <taxon>Betta</taxon>
    </lineage>
</organism>
<dbReference type="KEGG" id="bspl:114852864"/>
<dbReference type="GO" id="GO:0003834">
    <property type="term" value="F:beta-carotene 15,15'-dioxygenase activity"/>
    <property type="evidence" value="ECO:0007669"/>
    <property type="project" value="TreeGrafter"/>
</dbReference>
<evidence type="ECO:0000256" key="6">
    <source>
        <dbReference type="SAM" id="MobiDB-lite"/>
    </source>
</evidence>
<evidence type="ECO:0000313" key="8">
    <source>
        <dbReference type="RefSeq" id="XP_029001361.1"/>
    </source>
</evidence>
<dbReference type="InParanoid" id="A0A6P7M2Y2"/>
<evidence type="ECO:0000256" key="3">
    <source>
        <dbReference type="ARBA" id="ARBA00023004"/>
    </source>
</evidence>
<dbReference type="RefSeq" id="XP_029001361.1">
    <property type="nucleotide sequence ID" value="XM_029145528.3"/>
</dbReference>
<reference evidence="8" key="1">
    <citation type="submission" date="2025-08" db="UniProtKB">
        <authorList>
            <consortium name="RefSeq"/>
        </authorList>
    </citation>
    <scope>IDENTIFICATION</scope>
</reference>
<keyword evidence="7" id="KW-1185">Reference proteome</keyword>
<evidence type="ECO:0000256" key="4">
    <source>
        <dbReference type="PIRSR" id="PIRSR604294-1"/>
    </source>
</evidence>
<protein>
    <submittedName>
        <fullName evidence="8">Beta,beta-carotene 15,15'-dioxygenase isoform X1</fullName>
    </submittedName>
</protein>
<dbReference type="CTD" id="53630"/>
<dbReference type="InterPro" id="IPR004294">
    <property type="entry name" value="Carotenoid_Oase"/>
</dbReference>
<evidence type="ECO:0000256" key="2">
    <source>
        <dbReference type="ARBA" id="ARBA00022723"/>
    </source>
</evidence>
<proteinExistence type="inferred from homology"/>
<feature type="binding site" evidence="4">
    <location>
        <position position="237"/>
    </location>
    <ligand>
        <name>Fe cation</name>
        <dbReference type="ChEBI" id="CHEBI:24875"/>
        <note>catalytic</note>
    </ligand>
</feature>